<proteinExistence type="predicted"/>
<name>A0A6J5L3U5_9CAUD</name>
<protein>
    <submittedName>
        <fullName evidence="1">Uncharacterized protein</fullName>
    </submittedName>
</protein>
<accession>A0A6J5L3U5</accession>
<sequence>MSIAPDPQYPEKAPLTYDRKVTAAVPGQRGPLRFEEGIATDTDVPAQFMKGALQGYIPAPGRPNRNTPVHTKTAEETMSERAHVGSAAWVESQDYLSEFSGAAFEDHGTNVIEEVFRNGSRQQHMNPAQVQD</sequence>
<organism evidence="1">
    <name type="scientific">uncultured Caudovirales phage</name>
    <dbReference type="NCBI Taxonomy" id="2100421"/>
    <lineage>
        <taxon>Viruses</taxon>
        <taxon>Duplodnaviria</taxon>
        <taxon>Heunggongvirae</taxon>
        <taxon>Uroviricota</taxon>
        <taxon>Caudoviricetes</taxon>
        <taxon>Peduoviridae</taxon>
        <taxon>Maltschvirus</taxon>
        <taxon>Maltschvirus maltsch</taxon>
    </lineage>
</organism>
<reference evidence="1" key="1">
    <citation type="submission" date="2020-04" db="EMBL/GenBank/DDBJ databases">
        <authorList>
            <person name="Chiriac C."/>
            <person name="Salcher M."/>
            <person name="Ghai R."/>
            <person name="Kavagutti S V."/>
        </authorList>
    </citation>
    <scope>NUCLEOTIDE SEQUENCE</scope>
</reference>
<evidence type="ECO:0000313" key="1">
    <source>
        <dbReference type="EMBL" id="CAB4129408.1"/>
    </source>
</evidence>
<gene>
    <name evidence="1" type="ORF">UFOVP115_2</name>
</gene>
<dbReference type="EMBL" id="LR796236">
    <property type="protein sequence ID" value="CAB4129408.1"/>
    <property type="molecule type" value="Genomic_DNA"/>
</dbReference>